<dbReference type="OrthoDB" id="1350548at2"/>
<gene>
    <name evidence="1" type="ORF">C3K47_05480</name>
</gene>
<sequence>MEEDVKYKLDQIEDIWNHFILEYAFCKHKINFTPEVRTNYLGDILGYFQDTFDIIFNNRESKSYSDKFSNQISLLQSIYVQQDFIEELLIIFKCGIDKGVLKKDSNYSINREIRNELVGHPIRKIKGEFISSCLFGYNGGSDKIVYLRYHKDNNYKFESMEFAVSDIILRHKFFLDKYFDKILNKLKSILLSFVKKIENLEVLIGTKSFKEILNIMSVFYESIFKYDFIYDKESLLNIYARKDEHRRYQNLIDKFYCDLKSSLNEKKEYAITLFEPKKVFEVSETERPIFDINNIEFIDTSGRTPFEDIERPVTYHYELGKIATKRNPMDFNHFGGCLRIKCADNQIVINELKHMESNIYNEIEYYSAYRLICTELKEDDD</sequence>
<keyword evidence="2" id="KW-1185">Reference proteome</keyword>
<evidence type="ECO:0000313" key="2">
    <source>
        <dbReference type="Proteomes" id="UP000236893"/>
    </source>
</evidence>
<organism evidence="1 2">
    <name type="scientific">Solitalea longa</name>
    <dbReference type="NCBI Taxonomy" id="2079460"/>
    <lineage>
        <taxon>Bacteria</taxon>
        <taxon>Pseudomonadati</taxon>
        <taxon>Bacteroidota</taxon>
        <taxon>Sphingobacteriia</taxon>
        <taxon>Sphingobacteriales</taxon>
        <taxon>Sphingobacteriaceae</taxon>
        <taxon>Solitalea</taxon>
    </lineage>
</organism>
<dbReference type="EMBL" id="PQVF01000003">
    <property type="protein sequence ID" value="POY37976.1"/>
    <property type="molecule type" value="Genomic_DNA"/>
</dbReference>
<name>A0A2S5A629_9SPHI</name>
<proteinExistence type="predicted"/>
<protein>
    <submittedName>
        <fullName evidence="1">Uncharacterized protein</fullName>
    </submittedName>
</protein>
<comment type="caution">
    <text evidence="1">The sequence shown here is derived from an EMBL/GenBank/DDBJ whole genome shotgun (WGS) entry which is preliminary data.</text>
</comment>
<dbReference type="Proteomes" id="UP000236893">
    <property type="component" value="Unassembled WGS sequence"/>
</dbReference>
<dbReference type="AlphaFoldDB" id="A0A2S5A629"/>
<evidence type="ECO:0000313" key="1">
    <source>
        <dbReference type="EMBL" id="POY37976.1"/>
    </source>
</evidence>
<reference evidence="1 2" key="1">
    <citation type="submission" date="2018-01" db="EMBL/GenBank/DDBJ databases">
        <authorList>
            <person name="Gaut B.S."/>
            <person name="Morton B.R."/>
            <person name="Clegg M.T."/>
            <person name="Duvall M.R."/>
        </authorList>
    </citation>
    <scope>NUCLEOTIDE SEQUENCE [LARGE SCALE GENOMIC DNA]</scope>
    <source>
        <strain evidence="1 2">HR-AV</strain>
    </source>
</reference>
<accession>A0A2S5A629</accession>
<dbReference type="RefSeq" id="WP_133159333.1">
    <property type="nucleotide sequence ID" value="NZ_PQVF01000003.1"/>
</dbReference>